<proteinExistence type="predicted"/>
<keyword evidence="2" id="KW-1185">Reference proteome</keyword>
<evidence type="ECO:0000313" key="2">
    <source>
        <dbReference type="Proteomes" id="UP000246464"/>
    </source>
</evidence>
<accession>A0A2U9CIJ1</accession>
<sequence>MHYTNWMLCTKWRHHPVFIEIVRLVRRVASFRATSGNLILRSSVTPIMPLGYENGSLCSRPSLIYLHLKT</sequence>
<dbReference type="EMBL" id="CP026258">
    <property type="protein sequence ID" value="AWP15559.1"/>
    <property type="molecule type" value="Genomic_DNA"/>
</dbReference>
<protein>
    <submittedName>
        <fullName evidence="1">Uncharacterized protein</fullName>
    </submittedName>
</protein>
<gene>
    <name evidence="1" type="ORF">SMAX5B_013848</name>
</gene>
<evidence type="ECO:0000313" key="1">
    <source>
        <dbReference type="EMBL" id="AWP15559.1"/>
    </source>
</evidence>
<dbReference type="Proteomes" id="UP000246464">
    <property type="component" value="Chromosome 16"/>
</dbReference>
<reference evidence="1 2" key="1">
    <citation type="submission" date="2017-12" db="EMBL/GenBank/DDBJ databases">
        <title>Integrating genomic resources of turbot (Scophthalmus maximus) in depth evaluation of genetic and physical mapping variation across individuals.</title>
        <authorList>
            <person name="Martinez P."/>
        </authorList>
    </citation>
    <scope>NUCLEOTIDE SEQUENCE [LARGE SCALE GENOMIC DNA]</scope>
</reference>
<dbReference type="AlphaFoldDB" id="A0A2U9CIJ1"/>
<organism evidence="1 2">
    <name type="scientific">Scophthalmus maximus</name>
    <name type="common">Turbot</name>
    <name type="synonym">Psetta maxima</name>
    <dbReference type="NCBI Taxonomy" id="52904"/>
    <lineage>
        <taxon>Eukaryota</taxon>
        <taxon>Metazoa</taxon>
        <taxon>Chordata</taxon>
        <taxon>Craniata</taxon>
        <taxon>Vertebrata</taxon>
        <taxon>Euteleostomi</taxon>
        <taxon>Actinopterygii</taxon>
        <taxon>Neopterygii</taxon>
        <taxon>Teleostei</taxon>
        <taxon>Neoteleostei</taxon>
        <taxon>Acanthomorphata</taxon>
        <taxon>Carangaria</taxon>
        <taxon>Pleuronectiformes</taxon>
        <taxon>Pleuronectoidei</taxon>
        <taxon>Scophthalmidae</taxon>
        <taxon>Scophthalmus</taxon>
    </lineage>
</organism>
<name>A0A2U9CIJ1_SCOMX</name>